<keyword evidence="4" id="KW-0862">Zinc</keyword>
<name>A0A9P8T6K8_9ASCO</name>
<evidence type="ECO:0000256" key="7">
    <source>
        <dbReference type="SAM" id="Coils"/>
    </source>
</evidence>
<dbReference type="InterPro" id="IPR052727">
    <property type="entry name" value="Rab4/Rab5_effector"/>
</dbReference>
<dbReference type="PROSITE" id="PS50178">
    <property type="entry name" value="ZF_FYVE"/>
    <property type="match status" value="1"/>
</dbReference>
<dbReference type="Pfam" id="PF11464">
    <property type="entry name" value="Rbsn"/>
    <property type="match status" value="1"/>
</dbReference>
<keyword evidence="5" id="KW-0234">DNA repair</keyword>
<dbReference type="AlphaFoldDB" id="A0A9P8T6K8"/>
<evidence type="ECO:0000259" key="10">
    <source>
        <dbReference type="PROSITE" id="PS50178"/>
    </source>
</evidence>
<dbReference type="PROSITE" id="PS00028">
    <property type="entry name" value="ZINC_FINGER_C2H2_1"/>
    <property type="match status" value="1"/>
</dbReference>
<keyword evidence="3 6" id="KW-0863">Zinc-finger</keyword>
<keyword evidence="12" id="KW-1185">Reference proteome</keyword>
<dbReference type="CDD" id="cd15737">
    <property type="entry name" value="FYVE2_Vac1p_like"/>
    <property type="match status" value="1"/>
</dbReference>
<feature type="coiled-coil region" evidence="7">
    <location>
        <begin position="543"/>
        <end position="570"/>
    </location>
</feature>
<reference evidence="11" key="2">
    <citation type="submission" date="2021-01" db="EMBL/GenBank/DDBJ databases">
        <authorList>
            <person name="Schikora-Tamarit M.A."/>
        </authorList>
    </citation>
    <scope>NUCLEOTIDE SEQUENCE</scope>
    <source>
        <strain evidence="11">CBS6075</strain>
    </source>
</reference>
<evidence type="ECO:0000256" key="5">
    <source>
        <dbReference type="ARBA" id="ARBA00023204"/>
    </source>
</evidence>
<evidence type="ECO:0000256" key="1">
    <source>
        <dbReference type="ARBA" id="ARBA00022723"/>
    </source>
</evidence>
<feature type="domain" description="FYVE-type" evidence="10">
    <location>
        <begin position="297"/>
        <end position="376"/>
    </location>
</feature>
<keyword evidence="2" id="KW-0227">DNA damage</keyword>
<dbReference type="Proteomes" id="UP000769157">
    <property type="component" value="Unassembled WGS sequence"/>
</dbReference>
<dbReference type="InterPro" id="IPR017455">
    <property type="entry name" value="Znf_FYVE-rel"/>
</dbReference>
<evidence type="ECO:0000256" key="2">
    <source>
        <dbReference type="ARBA" id="ARBA00022763"/>
    </source>
</evidence>
<evidence type="ECO:0000256" key="4">
    <source>
        <dbReference type="ARBA" id="ARBA00022833"/>
    </source>
</evidence>
<dbReference type="InterPro" id="IPR013083">
    <property type="entry name" value="Znf_RING/FYVE/PHD"/>
</dbReference>
<dbReference type="GO" id="GO:0008270">
    <property type="term" value="F:zinc ion binding"/>
    <property type="evidence" value="ECO:0007669"/>
    <property type="project" value="UniProtKB-KW"/>
</dbReference>
<evidence type="ECO:0000259" key="9">
    <source>
        <dbReference type="PROSITE" id="PS50157"/>
    </source>
</evidence>
<proteinExistence type="predicted"/>
<dbReference type="SUPFAM" id="SSF140125">
    <property type="entry name" value="Rabenosyn-5 Rab-binding domain-like"/>
    <property type="match status" value="1"/>
</dbReference>
<dbReference type="SMART" id="SM00064">
    <property type="entry name" value="FYVE"/>
    <property type="match status" value="2"/>
</dbReference>
<dbReference type="InterPro" id="IPR000306">
    <property type="entry name" value="Znf_FYVE"/>
</dbReference>
<dbReference type="InterPro" id="IPR021565">
    <property type="entry name" value="Rbsn_Rab-bd"/>
</dbReference>
<feature type="compositionally biased region" description="Low complexity" evidence="8">
    <location>
        <begin position="16"/>
        <end position="38"/>
    </location>
</feature>
<dbReference type="PANTHER" id="PTHR13510:SF44">
    <property type="entry name" value="RABENOSYN-5"/>
    <property type="match status" value="1"/>
</dbReference>
<dbReference type="GO" id="GO:0032266">
    <property type="term" value="F:phosphatidylinositol-3-phosphate binding"/>
    <property type="evidence" value="ECO:0007669"/>
    <property type="project" value="UniProtKB-ARBA"/>
</dbReference>
<dbReference type="Pfam" id="PF01363">
    <property type="entry name" value="FYVE"/>
    <property type="match status" value="1"/>
</dbReference>
<evidence type="ECO:0008006" key="13">
    <source>
        <dbReference type="Google" id="ProtNLM"/>
    </source>
</evidence>
<dbReference type="InterPro" id="IPR011011">
    <property type="entry name" value="Znf_FYVE_PHD"/>
</dbReference>
<dbReference type="InterPro" id="IPR006642">
    <property type="entry name" value="Rad18_UBZ4"/>
</dbReference>
<feature type="domain" description="C2H2-type" evidence="9">
    <location>
        <begin position="47"/>
        <end position="75"/>
    </location>
</feature>
<keyword evidence="1" id="KW-0479">Metal-binding</keyword>
<evidence type="ECO:0000256" key="6">
    <source>
        <dbReference type="PROSITE-ProRule" id="PRU00042"/>
    </source>
</evidence>
<dbReference type="InterPro" id="IPR013087">
    <property type="entry name" value="Znf_C2H2_type"/>
</dbReference>
<feature type="region of interest" description="Disordered" evidence="8">
    <location>
        <begin position="1"/>
        <end position="38"/>
    </location>
</feature>
<comment type="caution">
    <text evidence="11">The sequence shown here is derived from an EMBL/GenBank/DDBJ whole genome shotgun (WGS) entry which is preliminary data.</text>
</comment>
<keyword evidence="7" id="KW-0175">Coiled coil</keyword>
<reference evidence="11" key="1">
    <citation type="journal article" date="2021" name="Open Biol.">
        <title>Shared evolutionary footprints suggest mitochondrial oxidative damage underlies multiple complex I losses in fungi.</title>
        <authorList>
            <person name="Schikora-Tamarit M.A."/>
            <person name="Marcet-Houben M."/>
            <person name="Nosek J."/>
            <person name="Gabaldon T."/>
        </authorList>
    </citation>
    <scope>NUCLEOTIDE SEQUENCE</scope>
    <source>
        <strain evidence="11">CBS6075</strain>
    </source>
</reference>
<dbReference type="EMBL" id="JAEUBE010000183">
    <property type="protein sequence ID" value="KAH3667205.1"/>
    <property type="molecule type" value="Genomic_DNA"/>
</dbReference>
<dbReference type="GeneID" id="70234821"/>
<dbReference type="PROSITE" id="PS50157">
    <property type="entry name" value="ZINC_FINGER_C2H2_2"/>
    <property type="match status" value="1"/>
</dbReference>
<protein>
    <recommendedName>
        <fullName evidence="13">FYVE-type domain-containing protein</fullName>
    </recommendedName>
</protein>
<dbReference type="PANTHER" id="PTHR13510">
    <property type="entry name" value="FYVE-FINGER-CONTAINING RAB5 EFFECTOR PROTEIN RABENOSYN-5-RELATED"/>
    <property type="match status" value="1"/>
</dbReference>
<evidence type="ECO:0000256" key="8">
    <source>
        <dbReference type="SAM" id="MobiDB-lite"/>
    </source>
</evidence>
<accession>A0A9P8T6K8</accession>
<sequence>MSKKRVLGASQADHAPSGLTGIPTPSSSSSASPSSSSSSSLIATEALRCPICNEVMLTLHQLNRHLDDEHSSPSPGSTDNNLQFETDFKNWFKKTVVAKATEIVNSPQGQSQRGSTKIELSASNYSEISNDEGSNNAPLMENASVIPRDHWQRLNGAMTCNMDGCPKKLGGKFGTVNCRKCGKLFCNQHTLFRMKLDRDLNPDPIQGYWSRCCQDCFLSYRQGWNLSNPSSSNLLIDKGVTFKRLRDQKIENVKLEIVTLENRSIKLLQTLKQIEDGHIPARNLKTIEQGLANWVDSSQVIECSICHTAFNFWNRKHHCRVCGLVVCGDVSRGCSMDVPANIFVDIMNTDQEEKIQNLEDVNWTVRLCLNCKQKLFNKRLLFQSRTSDSLSEFLHFFAQVKALEAKIGNKRKVDGPFDLGHVELLGKMERIGKLVANKIDGLEHSLEQGKVKSQSMQIKIDEIKLYKSLKSYIILFLQENLPILRKAQQEKLRKEQKELESQSYSKPAKPKLLKKEIREYREKLMVLNEQKFMVQNLYEDYKKRKKFDDLKSLELNLSDLQQEIDSVQNQLGDNAF</sequence>
<dbReference type="GO" id="GO:0003677">
    <property type="term" value="F:DNA binding"/>
    <property type="evidence" value="ECO:0007669"/>
    <property type="project" value="InterPro"/>
</dbReference>
<evidence type="ECO:0000313" key="12">
    <source>
        <dbReference type="Proteomes" id="UP000769157"/>
    </source>
</evidence>
<dbReference type="Gene3D" id="3.30.40.10">
    <property type="entry name" value="Zinc/RING finger domain, C3HC4 (zinc finger)"/>
    <property type="match status" value="2"/>
</dbReference>
<evidence type="ECO:0000313" key="11">
    <source>
        <dbReference type="EMBL" id="KAH3667205.1"/>
    </source>
</evidence>
<gene>
    <name evidence="11" type="ORF">OGAPHI_002854</name>
</gene>
<dbReference type="InterPro" id="IPR036531">
    <property type="entry name" value="Rbsn_Rab-bd_sf"/>
</dbReference>
<dbReference type="OrthoDB" id="166134at2759"/>
<dbReference type="SMART" id="SM00734">
    <property type="entry name" value="ZnF_Rad18"/>
    <property type="match status" value="1"/>
</dbReference>
<dbReference type="RefSeq" id="XP_046062017.1">
    <property type="nucleotide sequence ID" value="XM_046203769.1"/>
</dbReference>
<dbReference type="GO" id="GO:0006281">
    <property type="term" value="P:DNA repair"/>
    <property type="evidence" value="ECO:0007669"/>
    <property type="project" value="UniProtKB-KW"/>
</dbReference>
<evidence type="ECO:0000256" key="3">
    <source>
        <dbReference type="ARBA" id="ARBA00022771"/>
    </source>
</evidence>
<organism evidence="11 12">
    <name type="scientific">Ogataea philodendri</name>
    <dbReference type="NCBI Taxonomy" id="1378263"/>
    <lineage>
        <taxon>Eukaryota</taxon>
        <taxon>Fungi</taxon>
        <taxon>Dikarya</taxon>
        <taxon>Ascomycota</taxon>
        <taxon>Saccharomycotina</taxon>
        <taxon>Pichiomycetes</taxon>
        <taxon>Pichiales</taxon>
        <taxon>Pichiaceae</taxon>
        <taxon>Ogataea</taxon>
    </lineage>
</organism>
<dbReference type="SUPFAM" id="SSF57903">
    <property type="entry name" value="FYVE/PHD zinc finger"/>
    <property type="match status" value="2"/>
</dbReference>